<comment type="caution">
    <text evidence="2">The sequence shown here is derived from an EMBL/GenBank/DDBJ whole genome shotgun (WGS) entry which is preliminary data.</text>
</comment>
<proteinExistence type="predicted"/>
<protein>
    <submittedName>
        <fullName evidence="2">Endonuclease YncB(Thermonuclease family)</fullName>
    </submittedName>
</protein>
<organism evidence="2 3">
    <name type="scientific">Allorhizobium borbori</name>
    <dbReference type="NCBI Taxonomy" id="485907"/>
    <lineage>
        <taxon>Bacteria</taxon>
        <taxon>Pseudomonadati</taxon>
        <taxon>Pseudomonadota</taxon>
        <taxon>Alphaproteobacteria</taxon>
        <taxon>Hyphomicrobiales</taxon>
        <taxon>Rhizobiaceae</taxon>
        <taxon>Rhizobium/Agrobacterium group</taxon>
        <taxon>Allorhizobium</taxon>
    </lineage>
</organism>
<dbReference type="SUPFAM" id="SSF50199">
    <property type="entry name" value="Staphylococcal nuclease"/>
    <property type="match status" value="1"/>
</dbReference>
<keyword evidence="3" id="KW-1185">Reference proteome</keyword>
<keyword evidence="2" id="KW-0255">Endonuclease</keyword>
<dbReference type="InterPro" id="IPR035437">
    <property type="entry name" value="SNase_OB-fold_sf"/>
</dbReference>
<keyword evidence="2" id="KW-0540">Nuclease</keyword>
<gene>
    <name evidence="2" type="ORF">GGQ66_002041</name>
</gene>
<dbReference type="GO" id="GO:0004519">
    <property type="term" value="F:endonuclease activity"/>
    <property type="evidence" value="ECO:0007669"/>
    <property type="project" value="UniProtKB-KW"/>
</dbReference>
<dbReference type="AlphaFoldDB" id="A0A7W6K1K7"/>
<dbReference type="PROSITE" id="PS50830">
    <property type="entry name" value="TNASE_3"/>
    <property type="match status" value="1"/>
</dbReference>
<dbReference type="SMART" id="SM00318">
    <property type="entry name" value="SNc"/>
    <property type="match status" value="1"/>
</dbReference>
<dbReference type="PANTHER" id="PTHR12302:SF26">
    <property type="entry name" value="BLR1266 PROTEIN"/>
    <property type="match status" value="1"/>
</dbReference>
<dbReference type="EMBL" id="JACIDU010000007">
    <property type="protein sequence ID" value="MBB4103483.1"/>
    <property type="molecule type" value="Genomic_DNA"/>
</dbReference>
<feature type="domain" description="TNase-like" evidence="1">
    <location>
        <begin position="37"/>
        <end position="152"/>
    </location>
</feature>
<accession>A0A7W6K1K7</accession>
<dbReference type="Pfam" id="PF00565">
    <property type="entry name" value="SNase"/>
    <property type="match status" value="1"/>
</dbReference>
<evidence type="ECO:0000313" key="3">
    <source>
        <dbReference type="Proteomes" id="UP000584824"/>
    </source>
</evidence>
<dbReference type="Gene3D" id="2.40.50.90">
    <property type="match status" value="1"/>
</dbReference>
<sequence length="193" mass="21652">MIILRNGVTVVAFVILGTLIVAKLDDRETQHLAGHFRVSDGDTLALNGTRYRLQGIDAPERRQTCGVNETLWPCGEAAREALKSLVATEAVTCEGSDIDKYGRLLVICRAGGRNLNAEMVRQGMAIAYAGTDVDYRDEEAEARAARRGVWSGDFIRPQDWRRMNGSMAEGGFAWLQDFIERFFSFDRSEEWEE</sequence>
<evidence type="ECO:0000259" key="1">
    <source>
        <dbReference type="PROSITE" id="PS50830"/>
    </source>
</evidence>
<dbReference type="PANTHER" id="PTHR12302">
    <property type="entry name" value="EBNA2 BINDING PROTEIN P100"/>
    <property type="match status" value="1"/>
</dbReference>
<dbReference type="InterPro" id="IPR016071">
    <property type="entry name" value="Staphylococal_nuclease_OB-fold"/>
</dbReference>
<reference evidence="2 3" key="1">
    <citation type="submission" date="2020-08" db="EMBL/GenBank/DDBJ databases">
        <title>Genomic Encyclopedia of Type Strains, Phase IV (KMG-IV): sequencing the most valuable type-strain genomes for metagenomic binning, comparative biology and taxonomic classification.</title>
        <authorList>
            <person name="Goeker M."/>
        </authorList>
    </citation>
    <scope>NUCLEOTIDE SEQUENCE [LARGE SCALE GENOMIC DNA]</scope>
    <source>
        <strain evidence="2 3">DSM 26385</strain>
    </source>
</reference>
<dbReference type="Proteomes" id="UP000584824">
    <property type="component" value="Unassembled WGS sequence"/>
</dbReference>
<evidence type="ECO:0000313" key="2">
    <source>
        <dbReference type="EMBL" id="MBB4103483.1"/>
    </source>
</evidence>
<keyword evidence="2" id="KW-0378">Hydrolase</keyword>
<name>A0A7W6K1K7_9HYPH</name>
<dbReference type="RefSeq" id="WP_183792064.1">
    <property type="nucleotide sequence ID" value="NZ_JACIDU010000007.1"/>
</dbReference>